<name>A0A917PJS9_9BACI</name>
<organism evidence="2 3">
    <name type="scientific">Lentibacillus kapialis</name>
    <dbReference type="NCBI Taxonomy" id="340214"/>
    <lineage>
        <taxon>Bacteria</taxon>
        <taxon>Bacillati</taxon>
        <taxon>Bacillota</taxon>
        <taxon>Bacilli</taxon>
        <taxon>Bacillales</taxon>
        <taxon>Bacillaceae</taxon>
        <taxon>Lentibacillus</taxon>
    </lineage>
</organism>
<comment type="caution">
    <text evidence="2">The sequence shown here is derived from an EMBL/GenBank/DDBJ whole genome shotgun (WGS) entry which is preliminary data.</text>
</comment>
<accession>A0A917PJS9</accession>
<reference evidence="2" key="1">
    <citation type="journal article" date="2014" name="Int. J. Syst. Evol. Microbiol.">
        <title>Complete genome sequence of Corynebacterium casei LMG S-19264T (=DSM 44701T), isolated from a smear-ripened cheese.</title>
        <authorList>
            <consortium name="US DOE Joint Genome Institute (JGI-PGF)"/>
            <person name="Walter F."/>
            <person name="Albersmeier A."/>
            <person name="Kalinowski J."/>
            <person name="Ruckert C."/>
        </authorList>
    </citation>
    <scope>NUCLEOTIDE SEQUENCE</scope>
    <source>
        <strain evidence="2">JCM 12580</strain>
    </source>
</reference>
<dbReference type="Proteomes" id="UP000658382">
    <property type="component" value="Unassembled WGS sequence"/>
</dbReference>
<keyword evidence="1" id="KW-1133">Transmembrane helix</keyword>
<reference evidence="2" key="2">
    <citation type="submission" date="2020-09" db="EMBL/GenBank/DDBJ databases">
        <authorList>
            <person name="Sun Q."/>
            <person name="Ohkuma M."/>
        </authorList>
    </citation>
    <scope>NUCLEOTIDE SEQUENCE</scope>
    <source>
        <strain evidence="2">JCM 12580</strain>
    </source>
</reference>
<protein>
    <submittedName>
        <fullName evidence="2">Uncharacterized protein</fullName>
    </submittedName>
</protein>
<sequence>MMLVLFMVTVYRNRNRNTDQKTVFRSHLFFLVYIVALMALLTGLGGKSQVGISFDKGIFWAALAIAVMEISFQWQRMKQEE</sequence>
<dbReference type="EMBL" id="BMNQ01000001">
    <property type="protein sequence ID" value="GGJ82160.1"/>
    <property type="molecule type" value="Genomic_DNA"/>
</dbReference>
<evidence type="ECO:0000256" key="1">
    <source>
        <dbReference type="SAM" id="Phobius"/>
    </source>
</evidence>
<feature type="transmembrane region" description="Helical" evidence="1">
    <location>
        <begin position="58"/>
        <end position="75"/>
    </location>
</feature>
<keyword evidence="3" id="KW-1185">Reference proteome</keyword>
<keyword evidence="1" id="KW-0472">Membrane</keyword>
<feature type="transmembrane region" description="Helical" evidence="1">
    <location>
        <begin position="28"/>
        <end position="46"/>
    </location>
</feature>
<evidence type="ECO:0000313" key="3">
    <source>
        <dbReference type="Proteomes" id="UP000658382"/>
    </source>
</evidence>
<dbReference type="AlphaFoldDB" id="A0A917PJS9"/>
<keyword evidence="1" id="KW-0812">Transmembrane</keyword>
<proteinExistence type="predicted"/>
<evidence type="ECO:0000313" key="2">
    <source>
        <dbReference type="EMBL" id="GGJ82160.1"/>
    </source>
</evidence>
<gene>
    <name evidence="2" type="ORF">GCM10007063_00750</name>
</gene>